<dbReference type="AlphaFoldDB" id="A0A2N6CWP3"/>
<gene>
    <name evidence="11" type="ORF">C0630_09185</name>
</gene>
<dbReference type="InterPro" id="IPR007533">
    <property type="entry name" value="Cyt_c_oxidase_assmbl_CtaG"/>
</dbReference>
<organism evidence="11 12">
    <name type="scientific">Sedimenticola selenatireducens</name>
    <dbReference type="NCBI Taxonomy" id="191960"/>
    <lineage>
        <taxon>Bacteria</taxon>
        <taxon>Pseudomonadati</taxon>
        <taxon>Pseudomonadota</taxon>
        <taxon>Gammaproteobacteria</taxon>
        <taxon>Chromatiales</taxon>
        <taxon>Sedimenticolaceae</taxon>
        <taxon>Sedimenticola</taxon>
    </lineage>
</organism>
<evidence type="ECO:0000313" key="12">
    <source>
        <dbReference type="Proteomes" id="UP000235015"/>
    </source>
</evidence>
<evidence type="ECO:0000256" key="4">
    <source>
        <dbReference type="ARBA" id="ARBA00015384"/>
    </source>
</evidence>
<comment type="function">
    <text evidence="1">Exerts its effect at some terminal stage of cytochrome c oxidase synthesis, probably by being involved in the insertion of the copper B into subunit I.</text>
</comment>
<dbReference type="NCBIfam" id="NF003465">
    <property type="entry name" value="PRK05089.1"/>
    <property type="match status" value="1"/>
</dbReference>
<keyword evidence="9 10" id="KW-0472">Membrane</keyword>
<evidence type="ECO:0000256" key="1">
    <source>
        <dbReference type="ARBA" id="ARBA00004007"/>
    </source>
</evidence>
<dbReference type="Gene3D" id="2.60.370.10">
    <property type="entry name" value="Ctag/Cox11"/>
    <property type="match status" value="1"/>
</dbReference>
<evidence type="ECO:0000256" key="10">
    <source>
        <dbReference type="SAM" id="Phobius"/>
    </source>
</evidence>
<evidence type="ECO:0000256" key="8">
    <source>
        <dbReference type="ARBA" id="ARBA00023008"/>
    </source>
</evidence>
<keyword evidence="8" id="KW-0186">Copper</keyword>
<dbReference type="Proteomes" id="UP000235015">
    <property type="component" value="Unassembled WGS sequence"/>
</dbReference>
<keyword evidence="6" id="KW-0735">Signal-anchor</keyword>
<dbReference type="Pfam" id="PF04442">
    <property type="entry name" value="CtaG_Cox11"/>
    <property type="match status" value="1"/>
</dbReference>
<keyword evidence="5 10" id="KW-0812">Transmembrane</keyword>
<feature type="transmembrane region" description="Helical" evidence="10">
    <location>
        <begin position="44"/>
        <end position="65"/>
    </location>
</feature>
<sequence>MDSGRLRPAGSDHLIPLLAEHLQGVGRGGKMNSEVRVRNKRRTIWLLSLLVLGMFGFGFALVPLYDVLCQITGIQSVSLRSAGEIANPASEQEDSRLITIKFDTSVHPNLPWDFSPVERTLQVHPGKLYQVDFAARNRSSEPVTGQAIPSVAPWQATAFLNKLECFCFNQQTLAGRQSVDMPLRFMISPELPQEIRSLTLSYSLMKLENAPTEPNKREKG</sequence>
<evidence type="ECO:0000256" key="6">
    <source>
        <dbReference type="ARBA" id="ARBA00022968"/>
    </source>
</evidence>
<dbReference type="PANTHER" id="PTHR21320">
    <property type="entry name" value="CYTOCHROME C OXIDASE ASSEMBLY PROTEIN COX11-RELATED"/>
    <property type="match status" value="1"/>
</dbReference>
<proteinExistence type="inferred from homology"/>
<dbReference type="EMBL" id="PKUN01000010">
    <property type="protein sequence ID" value="PLX61707.1"/>
    <property type="molecule type" value="Genomic_DNA"/>
</dbReference>
<comment type="subcellular location">
    <subcellularLocation>
        <location evidence="2">Cell inner membrane</location>
        <topology evidence="2">Single-pass type II membrane protein</topology>
        <orientation evidence="2">Periplasmic side</orientation>
    </subcellularLocation>
</comment>
<comment type="caution">
    <text evidence="11">The sequence shown here is derived from an EMBL/GenBank/DDBJ whole genome shotgun (WGS) entry which is preliminary data.</text>
</comment>
<reference evidence="11 12" key="1">
    <citation type="submission" date="2017-11" db="EMBL/GenBank/DDBJ databases">
        <title>Genome-resolved metagenomics identifies genetic mobility, metabolic interactions, and unexpected diversity in perchlorate-reducing communities.</title>
        <authorList>
            <person name="Barnum T.P."/>
            <person name="Figueroa I.A."/>
            <person name="Carlstrom C.I."/>
            <person name="Lucas L.N."/>
            <person name="Engelbrektson A.L."/>
            <person name="Coates J.D."/>
        </authorList>
    </citation>
    <scope>NUCLEOTIDE SEQUENCE [LARGE SCALE GENOMIC DNA]</scope>
    <source>
        <strain evidence="11">BM301</strain>
    </source>
</reference>
<dbReference type="PANTHER" id="PTHR21320:SF3">
    <property type="entry name" value="CYTOCHROME C OXIDASE ASSEMBLY PROTEIN COX11, MITOCHONDRIAL-RELATED"/>
    <property type="match status" value="1"/>
</dbReference>
<keyword evidence="7 10" id="KW-1133">Transmembrane helix</keyword>
<dbReference type="GO" id="GO:0005507">
    <property type="term" value="F:copper ion binding"/>
    <property type="evidence" value="ECO:0007669"/>
    <property type="project" value="InterPro"/>
</dbReference>
<evidence type="ECO:0000256" key="9">
    <source>
        <dbReference type="ARBA" id="ARBA00023136"/>
    </source>
</evidence>
<evidence type="ECO:0000256" key="5">
    <source>
        <dbReference type="ARBA" id="ARBA00022692"/>
    </source>
</evidence>
<evidence type="ECO:0000256" key="7">
    <source>
        <dbReference type="ARBA" id="ARBA00022989"/>
    </source>
</evidence>
<dbReference type="InterPro" id="IPR023471">
    <property type="entry name" value="CtaG/Cox11_dom_sf"/>
</dbReference>
<dbReference type="PIRSF" id="PIRSF005413">
    <property type="entry name" value="COX11"/>
    <property type="match status" value="1"/>
</dbReference>
<protein>
    <recommendedName>
        <fullName evidence="4">Cytochrome c oxidase assembly protein CtaG</fullName>
    </recommendedName>
</protein>
<evidence type="ECO:0000313" key="11">
    <source>
        <dbReference type="EMBL" id="PLX61707.1"/>
    </source>
</evidence>
<dbReference type="STRING" id="1111735.GCA_000428045_03820"/>
<evidence type="ECO:0000256" key="2">
    <source>
        <dbReference type="ARBA" id="ARBA00004382"/>
    </source>
</evidence>
<evidence type="ECO:0000256" key="3">
    <source>
        <dbReference type="ARBA" id="ARBA00009620"/>
    </source>
</evidence>
<accession>A0A2N6CWP3</accession>
<name>A0A2N6CWP3_9GAMM</name>
<dbReference type="SUPFAM" id="SSF110111">
    <property type="entry name" value="Ctag/Cox11"/>
    <property type="match status" value="1"/>
</dbReference>
<comment type="similarity">
    <text evidence="3">Belongs to the COX11/CtaG family.</text>
</comment>
<dbReference type="GO" id="GO:0005886">
    <property type="term" value="C:plasma membrane"/>
    <property type="evidence" value="ECO:0007669"/>
    <property type="project" value="UniProtKB-SubCell"/>
</dbReference>